<feature type="coiled-coil region" evidence="6">
    <location>
        <begin position="97"/>
        <end position="124"/>
    </location>
</feature>
<evidence type="ECO:0000256" key="4">
    <source>
        <dbReference type="ARBA" id="ARBA00023163"/>
    </source>
</evidence>
<proteinExistence type="predicted"/>
<dbReference type="Proteomes" id="UP001141552">
    <property type="component" value="Unassembled WGS sequence"/>
</dbReference>
<evidence type="ECO:0000256" key="6">
    <source>
        <dbReference type="SAM" id="Coils"/>
    </source>
</evidence>
<gene>
    <name evidence="8" type="ORF">Tsubulata_018035</name>
</gene>
<dbReference type="OrthoDB" id="1898716at2759"/>
<sequence>MAGKQKQTKGRQKIEMKRIENAEDRLITFSKRRSGIYKKASEVSTLCGAEVGVLVFSPAGKPFTFGHPSVETLASRYLAQDPPPSGRPNPLVEAHRKERISELNQQLNQTIARLEAEKQRGKVLKQLRSKQEGKGWWDANLDDLNVQELRQLLSRFENVYQHLCSNVKEKRMSRLGNSSSTSAAANEAGPSAAAAALGYGAIPSSARDPLSSLQVTIAAVLDRHTTTPSRDADSFPPPLAPLVTAPFLQCRCNRTPSSPEENDTTEIGRGPRCYCRGAEH</sequence>
<dbReference type="GO" id="GO:0046983">
    <property type="term" value="F:protein dimerization activity"/>
    <property type="evidence" value="ECO:0007669"/>
    <property type="project" value="InterPro"/>
</dbReference>
<dbReference type="GO" id="GO:0005634">
    <property type="term" value="C:nucleus"/>
    <property type="evidence" value="ECO:0007669"/>
    <property type="project" value="UniProtKB-SubCell"/>
</dbReference>
<dbReference type="GO" id="GO:0000978">
    <property type="term" value="F:RNA polymerase II cis-regulatory region sequence-specific DNA binding"/>
    <property type="evidence" value="ECO:0007669"/>
    <property type="project" value="TreeGrafter"/>
</dbReference>
<evidence type="ECO:0000256" key="3">
    <source>
        <dbReference type="ARBA" id="ARBA00023125"/>
    </source>
</evidence>
<dbReference type="AlphaFoldDB" id="A0A9Q0J478"/>
<feature type="domain" description="MADS-box" evidence="7">
    <location>
        <begin position="9"/>
        <end position="69"/>
    </location>
</feature>
<dbReference type="Pfam" id="PF00319">
    <property type="entry name" value="SRF-TF"/>
    <property type="match status" value="1"/>
</dbReference>
<dbReference type="GO" id="GO:0045944">
    <property type="term" value="P:positive regulation of transcription by RNA polymerase II"/>
    <property type="evidence" value="ECO:0007669"/>
    <property type="project" value="InterPro"/>
</dbReference>
<evidence type="ECO:0000256" key="1">
    <source>
        <dbReference type="ARBA" id="ARBA00004123"/>
    </source>
</evidence>
<dbReference type="SUPFAM" id="SSF55455">
    <property type="entry name" value="SRF-like"/>
    <property type="match status" value="1"/>
</dbReference>
<evidence type="ECO:0000259" key="7">
    <source>
        <dbReference type="PROSITE" id="PS50066"/>
    </source>
</evidence>
<keyword evidence="6" id="KW-0175">Coiled coil</keyword>
<dbReference type="CDD" id="cd00265">
    <property type="entry name" value="MADS_MEF2_like"/>
    <property type="match status" value="1"/>
</dbReference>
<dbReference type="SMART" id="SM00432">
    <property type="entry name" value="MADS"/>
    <property type="match status" value="1"/>
</dbReference>
<dbReference type="PANTHER" id="PTHR11945:SF725">
    <property type="entry name" value="AGAMOUS-LIKE 58-RELATED"/>
    <property type="match status" value="1"/>
</dbReference>
<accession>A0A9Q0J478</accession>
<dbReference type="InterPro" id="IPR002100">
    <property type="entry name" value="TF_MADSbox"/>
</dbReference>
<reference evidence="8" key="2">
    <citation type="journal article" date="2023" name="Plants (Basel)">
        <title>Annotation of the Turnera subulata (Passifloraceae) Draft Genome Reveals the S-Locus Evolved after the Divergence of Turneroideae from Passifloroideae in a Stepwise Manner.</title>
        <authorList>
            <person name="Henning P.M."/>
            <person name="Roalson E.H."/>
            <person name="Mir W."/>
            <person name="McCubbin A.G."/>
            <person name="Shore J.S."/>
        </authorList>
    </citation>
    <scope>NUCLEOTIDE SEQUENCE</scope>
    <source>
        <strain evidence="8">F60SS</strain>
    </source>
</reference>
<evidence type="ECO:0000256" key="2">
    <source>
        <dbReference type="ARBA" id="ARBA00023015"/>
    </source>
</evidence>
<evidence type="ECO:0000313" key="8">
    <source>
        <dbReference type="EMBL" id="KAJ4827714.1"/>
    </source>
</evidence>
<name>A0A9Q0J478_9ROSI</name>
<protein>
    <recommendedName>
        <fullName evidence="7">MADS-box domain-containing protein</fullName>
    </recommendedName>
</protein>
<reference evidence="8" key="1">
    <citation type="submission" date="2022-02" db="EMBL/GenBank/DDBJ databases">
        <authorList>
            <person name="Henning P.M."/>
            <person name="McCubbin A.G."/>
            <person name="Shore J.S."/>
        </authorList>
    </citation>
    <scope>NUCLEOTIDE SEQUENCE</scope>
    <source>
        <strain evidence="8">F60SS</strain>
        <tissue evidence="8">Leaves</tissue>
    </source>
</reference>
<keyword evidence="2" id="KW-0805">Transcription regulation</keyword>
<keyword evidence="9" id="KW-1185">Reference proteome</keyword>
<comment type="subcellular location">
    <subcellularLocation>
        <location evidence="1">Nucleus</location>
    </subcellularLocation>
</comment>
<dbReference type="GO" id="GO:0000981">
    <property type="term" value="F:DNA-binding transcription factor activity, RNA polymerase II-specific"/>
    <property type="evidence" value="ECO:0007669"/>
    <property type="project" value="TreeGrafter"/>
</dbReference>
<dbReference type="EMBL" id="JAKUCV010006351">
    <property type="protein sequence ID" value="KAJ4827714.1"/>
    <property type="molecule type" value="Genomic_DNA"/>
</dbReference>
<keyword evidence="5" id="KW-0539">Nucleus</keyword>
<organism evidence="8 9">
    <name type="scientific">Turnera subulata</name>
    <dbReference type="NCBI Taxonomy" id="218843"/>
    <lineage>
        <taxon>Eukaryota</taxon>
        <taxon>Viridiplantae</taxon>
        <taxon>Streptophyta</taxon>
        <taxon>Embryophyta</taxon>
        <taxon>Tracheophyta</taxon>
        <taxon>Spermatophyta</taxon>
        <taxon>Magnoliopsida</taxon>
        <taxon>eudicotyledons</taxon>
        <taxon>Gunneridae</taxon>
        <taxon>Pentapetalae</taxon>
        <taxon>rosids</taxon>
        <taxon>fabids</taxon>
        <taxon>Malpighiales</taxon>
        <taxon>Passifloraceae</taxon>
        <taxon>Turnera</taxon>
    </lineage>
</organism>
<dbReference type="PANTHER" id="PTHR11945">
    <property type="entry name" value="MADS BOX PROTEIN"/>
    <property type="match status" value="1"/>
</dbReference>
<keyword evidence="3" id="KW-0238">DNA-binding</keyword>
<dbReference type="Gene3D" id="3.40.1810.10">
    <property type="entry name" value="Transcription factor, MADS-box"/>
    <property type="match status" value="1"/>
</dbReference>
<comment type="caution">
    <text evidence="8">The sequence shown here is derived from an EMBL/GenBank/DDBJ whole genome shotgun (WGS) entry which is preliminary data.</text>
</comment>
<dbReference type="FunFam" id="3.40.1810.10:FF:000006">
    <property type="entry name" value="Agamous-like MADS-box protein AGL62"/>
    <property type="match status" value="1"/>
</dbReference>
<dbReference type="InterPro" id="IPR036879">
    <property type="entry name" value="TF_MADSbox_sf"/>
</dbReference>
<dbReference type="InterPro" id="IPR033896">
    <property type="entry name" value="MEF2-like_N"/>
</dbReference>
<evidence type="ECO:0000313" key="9">
    <source>
        <dbReference type="Proteomes" id="UP001141552"/>
    </source>
</evidence>
<dbReference type="PROSITE" id="PS50066">
    <property type="entry name" value="MADS_BOX_2"/>
    <property type="match status" value="1"/>
</dbReference>
<dbReference type="PRINTS" id="PR00404">
    <property type="entry name" value="MADSDOMAIN"/>
</dbReference>
<evidence type="ECO:0000256" key="5">
    <source>
        <dbReference type="ARBA" id="ARBA00023242"/>
    </source>
</evidence>
<keyword evidence="4" id="KW-0804">Transcription</keyword>